<dbReference type="AlphaFoldDB" id="A0A3G1A7S7"/>
<protein>
    <submittedName>
        <fullName evidence="2">Putative polyferredoxin</fullName>
    </submittedName>
</protein>
<evidence type="ECO:0000313" key="2">
    <source>
        <dbReference type="EMBL" id="AJB41387.1"/>
    </source>
</evidence>
<sequence length="158" mass="17301">MYRRSGIIEKETLFSLGLVPPIERLKRGAVAVTECVEEIPCNVCEAVCPVKAIMVDGLRGRPKIDWEKCTGCGICVGTCPGQAMFLVDLSGPAKVTVPYEFLPKLKKGDVVELLGRDGRVLGTGVVLRVFEVNKTQVVTVEVPEELVMEVRSVRARRS</sequence>
<feature type="domain" description="4Fe-4S ferredoxin-type" evidence="1">
    <location>
        <begin position="26"/>
        <end position="58"/>
    </location>
</feature>
<dbReference type="GeneID" id="25405771"/>
<dbReference type="InterPro" id="IPR017900">
    <property type="entry name" value="4Fe4S_Fe_S_CS"/>
</dbReference>
<gene>
    <name evidence="2" type="ORF">TCARB_0313</name>
</gene>
<dbReference type="Gene3D" id="3.30.70.20">
    <property type="match status" value="1"/>
</dbReference>
<evidence type="ECO:0000259" key="1">
    <source>
        <dbReference type="PROSITE" id="PS51379"/>
    </source>
</evidence>
<dbReference type="Proteomes" id="UP000266720">
    <property type="component" value="Chromosome"/>
</dbReference>
<dbReference type="STRING" id="697581.TCARB_0313"/>
<name>A0A3G1A7S7_9CREN</name>
<feature type="domain" description="4Fe-4S ferredoxin-type" evidence="1">
    <location>
        <begin position="60"/>
        <end position="89"/>
    </location>
</feature>
<dbReference type="GO" id="GO:0016491">
    <property type="term" value="F:oxidoreductase activity"/>
    <property type="evidence" value="ECO:0007669"/>
    <property type="project" value="UniProtKB-ARBA"/>
</dbReference>
<reference evidence="3" key="1">
    <citation type="book" date="2010" name="EXTREMOPHILES" publisher="0:0-0">
        <title>Complete genome sequences of ten hyperthermophilic archaea reveal their metabolic capabilities and possible ecological roles.</title>
        <editorList>
            <person name="?"/>
        </editorList>
        <authorList>
            <person name="Ravin N.V."/>
            <person name="Mardanov A.V."/>
            <person name="Bonch-Osmolovskaya E.A."/>
            <person name="Skryabin K.G."/>
        </authorList>
    </citation>
    <scope>NUCLEOTIDE SEQUENCE [LARGE SCALE GENOMIC DNA]</scope>
    <source>
        <strain evidence="3">1505</strain>
    </source>
</reference>
<evidence type="ECO:0000313" key="3">
    <source>
        <dbReference type="Proteomes" id="UP000266720"/>
    </source>
</evidence>
<accession>A0A3G1A7S7</accession>
<proteinExistence type="predicted"/>
<dbReference type="InterPro" id="IPR017896">
    <property type="entry name" value="4Fe4S_Fe-S-bd"/>
</dbReference>
<dbReference type="KEGG" id="tcb:TCARB_0313"/>
<dbReference type="EMBL" id="CP007493">
    <property type="protein sequence ID" value="AJB41387.1"/>
    <property type="molecule type" value="Genomic_DNA"/>
</dbReference>
<dbReference type="RefSeq" id="WP_052886496.1">
    <property type="nucleotide sequence ID" value="NZ_CP007493.1"/>
</dbReference>
<dbReference type="PROSITE" id="PS51379">
    <property type="entry name" value="4FE4S_FER_2"/>
    <property type="match status" value="2"/>
</dbReference>
<dbReference type="PROSITE" id="PS00198">
    <property type="entry name" value="4FE4S_FER_1"/>
    <property type="match status" value="1"/>
</dbReference>
<dbReference type="SUPFAM" id="SSF54862">
    <property type="entry name" value="4Fe-4S ferredoxins"/>
    <property type="match status" value="1"/>
</dbReference>
<organism evidence="2 3">
    <name type="scientific">Thermofilum adornatum 1505</name>
    <dbReference type="NCBI Taxonomy" id="697581"/>
    <lineage>
        <taxon>Archaea</taxon>
        <taxon>Thermoproteota</taxon>
        <taxon>Thermoprotei</taxon>
        <taxon>Thermofilales</taxon>
        <taxon>Thermofilaceae</taxon>
        <taxon>Thermofilum</taxon>
    </lineage>
</organism>
<dbReference type="Pfam" id="PF00037">
    <property type="entry name" value="Fer4"/>
    <property type="match status" value="1"/>
</dbReference>